<organism evidence="2 3">
    <name type="scientific">Pilimelia columellifera subsp. columellifera</name>
    <dbReference type="NCBI Taxonomy" id="706583"/>
    <lineage>
        <taxon>Bacteria</taxon>
        <taxon>Bacillati</taxon>
        <taxon>Actinomycetota</taxon>
        <taxon>Actinomycetes</taxon>
        <taxon>Micromonosporales</taxon>
        <taxon>Micromonosporaceae</taxon>
        <taxon>Pilimelia</taxon>
    </lineage>
</organism>
<accession>A0ABP6B554</accession>
<evidence type="ECO:0000313" key="2">
    <source>
        <dbReference type="EMBL" id="GAA2532942.1"/>
    </source>
</evidence>
<reference evidence="3" key="1">
    <citation type="journal article" date="2019" name="Int. J. Syst. Evol. Microbiol.">
        <title>The Global Catalogue of Microorganisms (GCM) 10K type strain sequencing project: providing services to taxonomists for standard genome sequencing and annotation.</title>
        <authorList>
            <consortium name="The Broad Institute Genomics Platform"/>
            <consortium name="The Broad Institute Genome Sequencing Center for Infectious Disease"/>
            <person name="Wu L."/>
            <person name="Ma J."/>
        </authorList>
    </citation>
    <scope>NUCLEOTIDE SEQUENCE [LARGE SCALE GENOMIC DNA]</scope>
    <source>
        <strain evidence="3">JCM 3367</strain>
    </source>
</reference>
<gene>
    <name evidence="2" type="ORF">GCM10010201_35610</name>
</gene>
<proteinExistence type="predicted"/>
<comment type="caution">
    <text evidence="2">The sequence shown here is derived from an EMBL/GenBank/DDBJ whole genome shotgun (WGS) entry which is preliminary data.</text>
</comment>
<keyword evidence="3" id="KW-1185">Reference proteome</keyword>
<feature type="region of interest" description="Disordered" evidence="1">
    <location>
        <begin position="1"/>
        <end position="81"/>
    </location>
</feature>
<dbReference type="EMBL" id="BAAARY010000041">
    <property type="protein sequence ID" value="GAA2532942.1"/>
    <property type="molecule type" value="Genomic_DNA"/>
</dbReference>
<protein>
    <submittedName>
        <fullName evidence="2">Uncharacterized protein</fullName>
    </submittedName>
</protein>
<dbReference type="Proteomes" id="UP001499978">
    <property type="component" value="Unassembled WGS sequence"/>
</dbReference>
<feature type="compositionally biased region" description="Low complexity" evidence="1">
    <location>
        <begin position="8"/>
        <end position="27"/>
    </location>
</feature>
<feature type="compositionally biased region" description="Polar residues" evidence="1">
    <location>
        <begin position="70"/>
        <end position="81"/>
    </location>
</feature>
<name>A0ABP6B554_9ACTN</name>
<evidence type="ECO:0000256" key="1">
    <source>
        <dbReference type="SAM" id="MobiDB-lite"/>
    </source>
</evidence>
<evidence type="ECO:0000313" key="3">
    <source>
        <dbReference type="Proteomes" id="UP001499978"/>
    </source>
</evidence>
<sequence length="81" mass="8306">MSGTQDNGPASAQGVGQQAAAGCPVAPDSVTAHGSESENPAIDSPKPKTGGRPRTSRDWWPNQLDLSVLHSRSSQSRGVAP</sequence>